<keyword evidence="2 5" id="KW-0812">Transmembrane</keyword>
<feature type="transmembrane region" description="Helical" evidence="5">
    <location>
        <begin position="20"/>
        <end position="40"/>
    </location>
</feature>
<dbReference type="Proteomes" id="UP000218615">
    <property type="component" value="Unassembled WGS sequence"/>
</dbReference>
<name>A0A284VJE3_9EURY</name>
<dbReference type="NCBIfam" id="TIGR02228">
    <property type="entry name" value="sigpep_I_arch"/>
    <property type="match status" value="1"/>
</dbReference>
<dbReference type="PANTHER" id="PTHR10806:SF6">
    <property type="entry name" value="SIGNAL PEPTIDASE COMPLEX CATALYTIC SUBUNIT SEC11"/>
    <property type="match status" value="1"/>
</dbReference>
<dbReference type="Pfam" id="PF10502">
    <property type="entry name" value="Peptidase_S26"/>
    <property type="match status" value="1"/>
</dbReference>
<dbReference type="Gene3D" id="2.10.109.10">
    <property type="entry name" value="Umud Fragment, subunit A"/>
    <property type="match status" value="1"/>
</dbReference>
<evidence type="ECO:0000259" key="6">
    <source>
        <dbReference type="Pfam" id="PF10502"/>
    </source>
</evidence>
<dbReference type="EMBL" id="FZMP01000021">
    <property type="protein sequence ID" value="SNQ59378.1"/>
    <property type="molecule type" value="Genomic_DNA"/>
</dbReference>
<dbReference type="GO" id="GO:0006465">
    <property type="term" value="P:signal peptide processing"/>
    <property type="evidence" value="ECO:0007669"/>
    <property type="project" value="InterPro"/>
</dbReference>
<keyword evidence="3 5" id="KW-1133">Transmembrane helix</keyword>
<accession>A0A284VJE3</accession>
<dbReference type="InterPro" id="IPR001733">
    <property type="entry name" value="Peptidase_S26B"/>
</dbReference>
<feature type="transmembrane region" description="Helical" evidence="5">
    <location>
        <begin position="213"/>
        <end position="231"/>
    </location>
</feature>
<dbReference type="PRINTS" id="PR00728">
    <property type="entry name" value="SIGNALPTASE"/>
</dbReference>
<evidence type="ECO:0000313" key="7">
    <source>
        <dbReference type="EMBL" id="SNQ59378.1"/>
    </source>
</evidence>
<dbReference type="PANTHER" id="PTHR10806">
    <property type="entry name" value="SIGNAL PEPTIDASE COMPLEX CATALYTIC SUBUNIT SEC11"/>
    <property type="match status" value="1"/>
</dbReference>
<protein>
    <recommendedName>
        <fullName evidence="6">Peptidase S26 domain-containing protein</fullName>
    </recommendedName>
</protein>
<keyword evidence="4 5" id="KW-0472">Membrane</keyword>
<evidence type="ECO:0000256" key="2">
    <source>
        <dbReference type="ARBA" id="ARBA00022692"/>
    </source>
</evidence>
<dbReference type="GO" id="GO:0016020">
    <property type="term" value="C:membrane"/>
    <property type="evidence" value="ECO:0007669"/>
    <property type="project" value="UniProtKB-SubCell"/>
</dbReference>
<feature type="domain" description="Peptidase S26" evidence="6">
    <location>
        <begin position="71"/>
        <end position="153"/>
    </location>
</feature>
<feature type="transmembrane region" description="Helical" evidence="5">
    <location>
        <begin position="68"/>
        <end position="92"/>
    </location>
</feature>
<dbReference type="InterPro" id="IPR036286">
    <property type="entry name" value="LexA/Signal_pep-like_sf"/>
</dbReference>
<dbReference type="InterPro" id="IPR019533">
    <property type="entry name" value="Peptidase_S26"/>
</dbReference>
<dbReference type="GO" id="GO:0004252">
    <property type="term" value="F:serine-type endopeptidase activity"/>
    <property type="evidence" value="ECO:0007669"/>
    <property type="project" value="InterPro"/>
</dbReference>
<dbReference type="SUPFAM" id="SSF51306">
    <property type="entry name" value="LexA/Signal peptidase"/>
    <property type="match status" value="1"/>
</dbReference>
<evidence type="ECO:0000256" key="5">
    <source>
        <dbReference type="SAM" id="Phobius"/>
    </source>
</evidence>
<comment type="subcellular location">
    <subcellularLocation>
        <location evidence="1">Membrane</location>
    </subcellularLocation>
</comment>
<organism evidence="7 8">
    <name type="scientific">Candidatus Methanoperedens nitratireducens</name>
    <dbReference type="NCBI Taxonomy" id="1392998"/>
    <lineage>
        <taxon>Archaea</taxon>
        <taxon>Methanobacteriati</taxon>
        <taxon>Methanobacteriota</taxon>
        <taxon>Stenosarchaea group</taxon>
        <taxon>Methanomicrobia</taxon>
        <taxon>Methanosarcinales</taxon>
        <taxon>ANME-2 cluster</taxon>
        <taxon>Candidatus Methanoperedentaceae</taxon>
        <taxon>Candidatus Methanoperedens</taxon>
    </lineage>
</organism>
<proteinExistence type="predicted"/>
<evidence type="ECO:0000313" key="8">
    <source>
        <dbReference type="Proteomes" id="UP000218615"/>
    </source>
</evidence>
<dbReference type="AlphaFoldDB" id="A0A284VJE3"/>
<evidence type="ECO:0000256" key="3">
    <source>
        <dbReference type="ARBA" id="ARBA00022989"/>
    </source>
</evidence>
<evidence type="ECO:0000256" key="4">
    <source>
        <dbReference type="ARBA" id="ARBA00023136"/>
    </source>
</evidence>
<sequence>MDGDSQFLKTTMYIFFKIDSYTVFEIIVLALFASVFYFLYSLMVKENGGIAFKLLFSEKRRRDSRKNIVVWLLLWLSLLAYIFMVHNQYIFFASVVSDSMSPDIEAGDVILMQTIDKTLKVSDIVAFYGKEHDVPIVHRIYRVDGNRIITKGDSNPLPDAPIEAREVLAKAVVVSDKPVVLKRIGYPTELREWKPPASMRIAAFTAARYREHLPYLLGLATAAYILVLLTGRKSRTFKKVR</sequence>
<gene>
    <name evidence="7" type="ORF">MNV_1170009</name>
</gene>
<dbReference type="CDD" id="cd06462">
    <property type="entry name" value="Peptidase_S24_S26"/>
    <property type="match status" value="1"/>
</dbReference>
<evidence type="ECO:0000256" key="1">
    <source>
        <dbReference type="ARBA" id="ARBA00004370"/>
    </source>
</evidence>
<keyword evidence="8" id="KW-1185">Reference proteome</keyword>
<reference evidence="8" key="1">
    <citation type="submission" date="2017-06" db="EMBL/GenBank/DDBJ databases">
        <authorList>
            <person name="Cremers G."/>
        </authorList>
    </citation>
    <scope>NUCLEOTIDE SEQUENCE [LARGE SCALE GENOMIC DNA]</scope>
</reference>